<evidence type="ECO:0000313" key="3">
    <source>
        <dbReference type="Proteomes" id="UP000658258"/>
    </source>
</evidence>
<gene>
    <name evidence="2" type="ORF">GCM10011340_10660</name>
</gene>
<dbReference type="EMBL" id="BNAG01000001">
    <property type="protein sequence ID" value="GHE57477.1"/>
    <property type="molecule type" value="Genomic_DNA"/>
</dbReference>
<evidence type="ECO:0000313" key="2">
    <source>
        <dbReference type="EMBL" id="GHE57477.1"/>
    </source>
</evidence>
<feature type="transmembrane region" description="Helical" evidence="1">
    <location>
        <begin position="40"/>
        <end position="58"/>
    </location>
</feature>
<name>A0ABQ3I2U9_9BACT</name>
<evidence type="ECO:0008006" key="4">
    <source>
        <dbReference type="Google" id="ProtNLM"/>
    </source>
</evidence>
<evidence type="ECO:0000256" key="1">
    <source>
        <dbReference type="SAM" id="Phobius"/>
    </source>
</evidence>
<keyword evidence="1" id="KW-0472">Membrane</keyword>
<feature type="transmembrane region" description="Helical" evidence="1">
    <location>
        <begin position="65"/>
        <end position="84"/>
    </location>
</feature>
<proteinExistence type="predicted"/>
<keyword evidence="3" id="KW-1185">Reference proteome</keyword>
<feature type="transmembrane region" description="Helical" evidence="1">
    <location>
        <begin position="96"/>
        <end position="116"/>
    </location>
</feature>
<reference evidence="3" key="1">
    <citation type="journal article" date="2019" name="Int. J. Syst. Evol. Microbiol.">
        <title>The Global Catalogue of Microorganisms (GCM) 10K type strain sequencing project: providing services to taxonomists for standard genome sequencing and annotation.</title>
        <authorList>
            <consortium name="The Broad Institute Genomics Platform"/>
            <consortium name="The Broad Institute Genome Sequencing Center for Infectious Disease"/>
            <person name="Wu L."/>
            <person name="Ma J."/>
        </authorList>
    </citation>
    <scope>NUCLEOTIDE SEQUENCE [LARGE SCALE GENOMIC DNA]</scope>
    <source>
        <strain evidence="3">CGMCC 1.15111</strain>
    </source>
</reference>
<keyword evidence="1" id="KW-0812">Transmembrane</keyword>
<protein>
    <recommendedName>
        <fullName evidence="4">Alkyl hydroperoxide reductase</fullName>
    </recommendedName>
</protein>
<accession>A0ABQ3I2U9</accession>
<keyword evidence="1" id="KW-1133">Transmembrane helix</keyword>
<organism evidence="2 3">
    <name type="scientific">Roseivirga thermotolerans</name>
    <dbReference type="NCBI Taxonomy" id="1758176"/>
    <lineage>
        <taxon>Bacteria</taxon>
        <taxon>Pseudomonadati</taxon>
        <taxon>Bacteroidota</taxon>
        <taxon>Cytophagia</taxon>
        <taxon>Cytophagales</taxon>
        <taxon>Roseivirgaceae</taxon>
        <taxon>Roseivirga</taxon>
    </lineage>
</organism>
<dbReference type="Proteomes" id="UP000658258">
    <property type="component" value="Unassembled WGS sequence"/>
</dbReference>
<comment type="caution">
    <text evidence="2">The sequence shown here is derived from an EMBL/GenBank/DDBJ whole genome shotgun (WGS) entry which is preliminary data.</text>
</comment>
<sequence>MRGLLLAAAAYNILWGVFIGWFPQTFFQWVAETEAVAPSIIRWQGRGVLAMALVYLLCAIHPGKLWFLAAFGALTKLLGALWFYQVVLEQFLGKKALFHLIMNDLVWVPLLFWISIRAYQYKKEKT</sequence>